<keyword evidence="1" id="KW-0678">Repressor</keyword>
<evidence type="ECO:0000256" key="2">
    <source>
        <dbReference type="ARBA" id="ARBA00023015"/>
    </source>
</evidence>
<keyword evidence="3 6" id="KW-0238">DNA-binding</keyword>
<evidence type="ECO:0000256" key="3">
    <source>
        <dbReference type="ARBA" id="ARBA00023125"/>
    </source>
</evidence>
<dbReference type="Pfam" id="PF00356">
    <property type="entry name" value="LacI"/>
    <property type="match status" value="1"/>
</dbReference>
<reference evidence="6" key="1">
    <citation type="submission" date="2022-06" db="EMBL/GenBank/DDBJ databases">
        <title>Physiological and biochemical characterization and genomic elucidation of a strain of the genus Ensifer adhaerens M8 that combines arsenic oxidation and chromium reduction.</title>
        <authorList>
            <person name="Li X."/>
            <person name="Yu c."/>
        </authorList>
    </citation>
    <scope>NUCLEOTIDE SEQUENCE</scope>
    <source>
        <strain evidence="6">M8</strain>
        <plasmid evidence="6">pB</plasmid>
    </source>
</reference>
<dbReference type="Gene3D" id="1.10.260.40">
    <property type="entry name" value="lambda repressor-like DNA-binding domains"/>
    <property type="match status" value="1"/>
</dbReference>
<geneLocation type="plasmid" evidence="6 7">
    <name>pB</name>
</geneLocation>
<dbReference type="InterPro" id="IPR000843">
    <property type="entry name" value="HTH_LacI"/>
</dbReference>
<dbReference type="RefSeq" id="WP_060517897.1">
    <property type="nucleotide sequence ID" value="NZ_CAXURO020000003.1"/>
</dbReference>
<dbReference type="EMBL" id="CP098809">
    <property type="protein sequence ID" value="USJ28189.1"/>
    <property type="molecule type" value="Genomic_DNA"/>
</dbReference>
<evidence type="ECO:0000256" key="1">
    <source>
        <dbReference type="ARBA" id="ARBA00022491"/>
    </source>
</evidence>
<dbReference type="Pfam" id="PF13377">
    <property type="entry name" value="Peripla_BP_3"/>
    <property type="match status" value="1"/>
</dbReference>
<dbReference type="Proteomes" id="UP001055460">
    <property type="component" value="Plasmid pB"/>
</dbReference>
<dbReference type="OrthoDB" id="8433438at2"/>
<dbReference type="GO" id="GO:0000976">
    <property type="term" value="F:transcription cis-regulatory region binding"/>
    <property type="evidence" value="ECO:0007669"/>
    <property type="project" value="TreeGrafter"/>
</dbReference>
<dbReference type="CDD" id="cd06278">
    <property type="entry name" value="PBP1_LacI-like"/>
    <property type="match status" value="1"/>
</dbReference>
<dbReference type="AlphaFoldDB" id="A0A9Q8YIN7"/>
<keyword evidence="4" id="KW-0804">Transcription</keyword>
<dbReference type="SUPFAM" id="SSF53822">
    <property type="entry name" value="Periplasmic binding protein-like I"/>
    <property type="match status" value="1"/>
</dbReference>
<dbReference type="SMART" id="SM00354">
    <property type="entry name" value="HTH_LACI"/>
    <property type="match status" value="1"/>
</dbReference>
<organism evidence="6 7">
    <name type="scientific">Ensifer adhaerens</name>
    <name type="common">Sinorhizobium morelense</name>
    <dbReference type="NCBI Taxonomy" id="106592"/>
    <lineage>
        <taxon>Bacteria</taxon>
        <taxon>Pseudomonadati</taxon>
        <taxon>Pseudomonadota</taxon>
        <taxon>Alphaproteobacteria</taxon>
        <taxon>Hyphomicrobiales</taxon>
        <taxon>Rhizobiaceae</taxon>
        <taxon>Sinorhizobium/Ensifer group</taxon>
        <taxon>Ensifer</taxon>
    </lineage>
</organism>
<evidence type="ECO:0000256" key="4">
    <source>
        <dbReference type="ARBA" id="ARBA00023163"/>
    </source>
</evidence>
<name>A0A9Q8YIN7_ENSAD</name>
<proteinExistence type="predicted"/>
<dbReference type="CDD" id="cd01392">
    <property type="entry name" value="HTH_LacI"/>
    <property type="match status" value="1"/>
</dbReference>
<dbReference type="PANTHER" id="PTHR30146">
    <property type="entry name" value="LACI-RELATED TRANSCRIPTIONAL REPRESSOR"/>
    <property type="match status" value="1"/>
</dbReference>
<protein>
    <submittedName>
        <fullName evidence="6">LacI family DNA-binding transcriptional regulator</fullName>
    </submittedName>
</protein>
<keyword evidence="6" id="KW-0614">Plasmid</keyword>
<sequence>MARGFVTAEEVAKRAGVSRSAVSRTFTPGASVSQAVRRKVLKAARELGYRVNRLAQGLNNDRSNLIGVVGANLSAPFHAKQLDLLSIGLLRRGLQCLLLNAADARKDIAPLIELLFEFRAQAIIVLSGEPPESIVDQCIANGVRLILINQKIDRTDTSMVLSDDSRGADLAALRLIEARCKKVAVISSGSQTPAQVRRTTAFKKKMATAGVEVVAWSGGTTSYESGYQAGCEVLVDEAIDGAFCVTDLLALGFLDAARTEMHRRVPADLSVVGFDDIPQAGWKSYELTTVAQSFSALTEHVLEALEADEMETRLQVVPVTMVERKTARR</sequence>
<evidence type="ECO:0000259" key="5">
    <source>
        <dbReference type="PROSITE" id="PS50932"/>
    </source>
</evidence>
<dbReference type="InterPro" id="IPR046335">
    <property type="entry name" value="LacI/GalR-like_sensor"/>
</dbReference>
<evidence type="ECO:0000313" key="6">
    <source>
        <dbReference type="EMBL" id="USJ28189.1"/>
    </source>
</evidence>
<accession>A0A9Q8YIN7</accession>
<dbReference type="PROSITE" id="PS50932">
    <property type="entry name" value="HTH_LACI_2"/>
    <property type="match status" value="1"/>
</dbReference>
<dbReference type="Gene3D" id="3.40.50.2300">
    <property type="match status" value="2"/>
</dbReference>
<dbReference type="InterPro" id="IPR010982">
    <property type="entry name" value="Lambda_DNA-bd_dom_sf"/>
</dbReference>
<dbReference type="GO" id="GO:0003700">
    <property type="term" value="F:DNA-binding transcription factor activity"/>
    <property type="evidence" value="ECO:0007669"/>
    <property type="project" value="TreeGrafter"/>
</dbReference>
<dbReference type="SUPFAM" id="SSF47413">
    <property type="entry name" value="lambda repressor-like DNA-binding domains"/>
    <property type="match status" value="1"/>
</dbReference>
<feature type="domain" description="HTH lacI-type" evidence="5">
    <location>
        <begin position="6"/>
        <end position="60"/>
    </location>
</feature>
<dbReference type="PANTHER" id="PTHR30146:SF95">
    <property type="entry name" value="RIBOSE OPERON REPRESSOR"/>
    <property type="match status" value="1"/>
</dbReference>
<dbReference type="InterPro" id="IPR028082">
    <property type="entry name" value="Peripla_BP_I"/>
</dbReference>
<keyword evidence="2" id="KW-0805">Transcription regulation</keyword>
<gene>
    <name evidence="6" type="ORF">NE863_30530</name>
</gene>
<evidence type="ECO:0000313" key="7">
    <source>
        <dbReference type="Proteomes" id="UP001055460"/>
    </source>
</evidence>